<dbReference type="InterPro" id="IPR011604">
    <property type="entry name" value="PDDEXK-like_dom_sf"/>
</dbReference>
<organism evidence="2 3">
    <name type="scientific">Pocillopora meandrina</name>
    <dbReference type="NCBI Taxonomy" id="46732"/>
    <lineage>
        <taxon>Eukaryota</taxon>
        <taxon>Metazoa</taxon>
        <taxon>Cnidaria</taxon>
        <taxon>Anthozoa</taxon>
        <taxon>Hexacorallia</taxon>
        <taxon>Scleractinia</taxon>
        <taxon>Astrocoeniina</taxon>
        <taxon>Pocilloporidae</taxon>
        <taxon>Pocillopora</taxon>
    </lineage>
</organism>
<gene>
    <name evidence="2" type="ORF">PMEA_00000866</name>
</gene>
<dbReference type="GO" id="GO:0006281">
    <property type="term" value="P:DNA repair"/>
    <property type="evidence" value="ECO:0007669"/>
    <property type="project" value="UniProtKB-ARBA"/>
</dbReference>
<dbReference type="Gene3D" id="3.90.320.10">
    <property type="match status" value="1"/>
</dbReference>
<dbReference type="CDD" id="cd22343">
    <property type="entry name" value="PDDEXK_lambda_exonuclease-like"/>
    <property type="match status" value="1"/>
</dbReference>
<name>A0AAU9VKF7_9CNID</name>
<dbReference type="InterPro" id="IPR011335">
    <property type="entry name" value="Restrct_endonuc-II-like"/>
</dbReference>
<keyword evidence="3" id="KW-1185">Reference proteome</keyword>
<dbReference type="PANTHER" id="PTHR47526">
    <property type="entry name" value="ATP-DEPENDENT DNA HELICASE"/>
    <property type="match status" value="1"/>
</dbReference>
<dbReference type="AlphaFoldDB" id="A0AAU9VKF7"/>
<evidence type="ECO:0000259" key="1">
    <source>
        <dbReference type="Pfam" id="PF09588"/>
    </source>
</evidence>
<evidence type="ECO:0000313" key="2">
    <source>
        <dbReference type="EMBL" id="CAH3032011.1"/>
    </source>
</evidence>
<dbReference type="PANTHER" id="PTHR47526:SF3">
    <property type="entry name" value="PHD-TYPE DOMAIN-CONTAINING PROTEIN"/>
    <property type="match status" value="1"/>
</dbReference>
<dbReference type="SUPFAM" id="SSF52980">
    <property type="entry name" value="Restriction endonuclease-like"/>
    <property type="match status" value="1"/>
</dbReference>
<dbReference type="EMBL" id="CALNXJ010000001">
    <property type="protein sequence ID" value="CAH3032011.1"/>
    <property type="molecule type" value="Genomic_DNA"/>
</dbReference>
<feature type="domain" description="YqaJ viral recombinase" evidence="1">
    <location>
        <begin position="208"/>
        <end position="329"/>
    </location>
</feature>
<dbReference type="InterPro" id="IPR019080">
    <property type="entry name" value="YqaJ_viral_recombinase"/>
</dbReference>
<comment type="caution">
    <text evidence="2">The sequence shown here is derived from an EMBL/GenBank/DDBJ whole genome shotgun (WGS) entry which is preliminary data.</text>
</comment>
<protein>
    <recommendedName>
        <fullName evidence="1">YqaJ viral recombinase domain-containing protein</fullName>
    </recommendedName>
</protein>
<reference evidence="2 3" key="1">
    <citation type="submission" date="2022-05" db="EMBL/GenBank/DDBJ databases">
        <authorList>
            <consortium name="Genoscope - CEA"/>
            <person name="William W."/>
        </authorList>
    </citation>
    <scope>NUCLEOTIDE SEQUENCE [LARGE SCALE GENOMIC DNA]</scope>
</reference>
<sequence>MFNKYQSSWSLFDRADGGCRHIAAALFDLEASVRFNDLQSCTSRQCMWKKKGKRNEGSLPIQELQTNSGGYGVTVKDSAKPRDFNPLCIPYDPAELEQQFKAGLLETFPGSSALPFLHSAEEPGQTEEEIRALISDDLNVSKQESVQSVDVYSMSDYAKVFVSVNIEKVTPTVSTELATEFLESISFNEEQAEMINKKTVNQSQSQFWFDQRAGRITASSFYTVCHLRESTDKRNTVKHLMNYCPIAEDAMPKQLTWGHEKQKKALDLYIKKQKRNHEKLSIKNSGLIVNTLWPCLGASPDGVRICECCQKKLIEIKSMYAKRNLPPQVAAEEKLVFVGDKYILKKGKKMELSNSGSDGNNRDSLL</sequence>
<accession>A0AAU9VKF7</accession>
<dbReference type="Pfam" id="PF09588">
    <property type="entry name" value="YqaJ"/>
    <property type="match status" value="1"/>
</dbReference>
<proteinExistence type="predicted"/>
<evidence type="ECO:0000313" key="3">
    <source>
        <dbReference type="Proteomes" id="UP001159428"/>
    </source>
</evidence>
<dbReference type="Proteomes" id="UP001159428">
    <property type="component" value="Unassembled WGS sequence"/>
</dbReference>